<keyword evidence="7" id="KW-1185">Reference proteome</keyword>
<evidence type="ECO:0000313" key="6">
    <source>
        <dbReference type="EMBL" id="OJI97725.1"/>
    </source>
</evidence>
<comment type="similarity">
    <text evidence="1">Belongs to the RRF family.</text>
</comment>
<dbReference type="Gene3D" id="1.10.132.20">
    <property type="entry name" value="Ribosome-recycling factor"/>
    <property type="match status" value="1"/>
</dbReference>
<name>A0A1L9P8A0_ASPVE</name>
<dbReference type="Pfam" id="PF01765">
    <property type="entry name" value="RRF"/>
    <property type="match status" value="1"/>
</dbReference>
<dbReference type="InterPro" id="IPR002661">
    <property type="entry name" value="Ribosome_recyc_fac"/>
</dbReference>
<dbReference type="VEuPathDB" id="FungiDB:ASPVEDRAFT_124321"/>
<feature type="region of interest" description="Disordered" evidence="4">
    <location>
        <begin position="39"/>
        <end position="72"/>
    </location>
</feature>
<accession>A0A1L9P8A0</accession>
<dbReference type="PANTHER" id="PTHR20982">
    <property type="entry name" value="RIBOSOME RECYCLING FACTOR"/>
    <property type="match status" value="1"/>
</dbReference>
<evidence type="ECO:0000256" key="3">
    <source>
        <dbReference type="ARBA" id="ARBA00024909"/>
    </source>
</evidence>
<dbReference type="STRING" id="1036611.A0A1L9P8A0"/>
<dbReference type="AlphaFoldDB" id="A0A1L9P8A0"/>
<evidence type="ECO:0000313" key="7">
    <source>
        <dbReference type="Proteomes" id="UP000184073"/>
    </source>
</evidence>
<gene>
    <name evidence="6" type="ORF">ASPVEDRAFT_124321</name>
</gene>
<organism evidence="6 7">
    <name type="scientific">Aspergillus versicolor CBS 583.65</name>
    <dbReference type="NCBI Taxonomy" id="1036611"/>
    <lineage>
        <taxon>Eukaryota</taxon>
        <taxon>Fungi</taxon>
        <taxon>Dikarya</taxon>
        <taxon>Ascomycota</taxon>
        <taxon>Pezizomycotina</taxon>
        <taxon>Eurotiomycetes</taxon>
        <taxon>Eurotiomycetidae</taxon>
        <taxon>Eurotiales</taxon>
        <taxon>Aspergillaceae</taxon>
        <taxon>Aspergillus</taxon>
        <taxon>Aspergillus subgen. Nidulantes</taxon>
    </lineage>
</organism>
<evidence type="ECO:0000256" key="4">
    <source>
        <dbReference type="SAM" id="MobiDB-lite"/>
    </source>
</evidence>
<dbReference type="GeneID" id="63721678"/>
<dbReference type="InterPro" id="IPR036191">
    <property type="entry name" value="RRF_sf"/>
</dbReference>
<dbReference type="Gene3D" id="3.30.1360.40">
    <property type="match status" value="1"/>
</dbReference>
<dbReference type="GO" id="GO:0006412">
    <property type="term" value="P:translation"/>
    <property type="evidence" value="ECO:0007669"/>
    <property type="project" value="UniProtKB-KW"/>
</dbReference>
<keyword evidence="2" id="KW-0648">Protein biosynthesis</keyword>
<dbReference type="GO" id="GO:0043023">
    <property type="term" value="F:ribosomal large subunit binding"/>
    <property type="evidence" value="ECO:0007669"/>
    <property type="project" value="TreeGrafter"/>
</dbReference>
<dbReference type="SUPFAM" id="SSF55194">
    <property type="entry name" value="Ribosome recycling factor, RRF"/>
    <property type="match status" value="1"/>
</dbReference>
<proteinExistence type="inferred from homology"/>
<evidence type="ECO:0000259" key="5">
    <source>
        <dbReference type="Pfam" id="PF01765"/>
    </source>
</evidence>
<evidence type="ECO:0000256" key="1">
    <source>
        <dbReference type="ARBA" id="ARBA00005912"/>
    </source>
</evidence>
<feature type="domain" description="Ribosome recycling factor" evidence="5">
    <location>
        <begin position="88"/>
        <end position="255"/>
    </location>
</feature>
<dbReference type="Proteomes" id="UP000184073">
    <property type="component" value="Unassembled WGS sequence"/>
</dbReference>
<dbReference type="OrthoDB" id="407355at2759"/>
<evidence type="ECO:0000256" key="2">
    <source>
        <dbReference type="ARBA" id="ARBA00022917"/>
    </source>
</evidence>
<feature type="compositionally biased region" description="Basic and acidic residues" evidence="4">
    <location>
        <begin position="49"/>
        <end position="59"/>
    </location>
</feature>
<sequence length="260" mass="29041">MRHPTVFTQQFLPFFKAPHSQAVYGIELRRHTLLRNFSNSPFSNKSKRRDIVRQSDSEARSSQAISAPGDPLDLSQLEHGIAAAVSRLKDELSRLRMGGRLSTETIEGLRVQLSKGAKETAKLGEIAQVVPKGGRMVTVLVSEENYVRPISSAILSSRLSLTPQHDPHNGLQLNIPIPPPTKESRDQTILAAKTAMERAASSVRDSRGVIHKRLQEIVKKKIARPDDARKSQDKMEKLTEKGQKEVKELFEAAKKVMERV</sequence>
<protein>
    <recommendedName>
        <fullName evidence="5">Ribosome recycling factor domain-containing protein</fullName>
    </recommendedName>
</protein>
<dbReference type="PANTHER" id="PTHR20982:SF3">
    <property type="entry name" value="MITOCHONDRIAL RIBOSOME RECYCLING FACTOR PSEUDO 1"/>
    <property type="match status" value="1"/>
</dbReference>
<dbReference type="EMBL" id="KV878126">
    <property type="protein sequence ID" value="OJI97725.1"/>
    <property type="molecule type" value="Genomic_DNA"/>
</dbReference>
<dbReference type="RefSeq" id="XP_040663488.1">
    <property type="nucleotide sequence ID" value="XM_040806167.1"/>
</dbReference>
<dbReference type="GO" id="GO:0005739">
    <property type="term" value="C:mitochondrion"/>
    <property type="evidence" value="ECO:0007669"/>
    <property type="project" value="TreeGrafter"/>
</dbReference>
<comment type="function">
    <text evidence="3">Necessary for protein synthesis in mitochondria. Functions as a ribosome recycling factor in mitochondria.</text>
</comment>
<dbReference type="InterPro" id="IPR023584">
    <property type="entry name" value="Ribosome_recyc_fac_dom"/>
</dbReference>
<reference evidence="7" key="1">
    <citation type="journal article" date="2017" name="Genome Biol.">
        <title>Comparative genomics reveals high biological diversity and specific adaptations in the industrially and medically important fungal genus Aspergillus.</title>
        <authorList>
            <person name="de Vries R.P."/>
            <person name="Riley R."/>
            <person name="Wiebenga A."/>
            <person name="Aguilar-Osorio G."/>
            <person name="Amillis S."/>
            <person name="Uchima C.A."/>
            <person name="Anderluh G."/>
            <person name="Asadollahi M."/>
            <person name="Askin M."/>
            <person name="Barry K."/>
            <person name="Battaglia E."/>
            <person name="Bayram O."/>
            <person name="Benocci T."/>
            <person name="Braus-Stromeyer S.A."/>
            <person name="Caldana C."/>
            <person name="Canovas D."/>
            <person name="Cerqueira G.C."/>
            <person name="Chen F."/>
            <person name="Chen W."/>
            <person name="Choi C."/>
            <person name="Clum A."/>
            <person name="Dos Santos R.A."/>
            <person name="Damasio A.R."/>
            <person name="Diallinas G."/>
            <person name="Emri T."/>
            <person name="Fekete E."/>
            <person name="Flipphi M."/>
            <person name="Freyberg S."/>
            <person name="Gallo A."/>
            <person name="Gournas C."/>
            <person name="Habgood R."/>
            <person name="Hainaut M."/>
            <person name="Harispe M.L."/>
            <person name="Henrissat B."/>
            <person name="Hilden K.S."/>
            <person name="Hope R."/>
            <person name="Hossain A."/>
            <person name="Karabika E."/>
            <person name="Karaffa L."/>
            <person name="Karanyi Z."/>
            <person name="Krasevec N."/>
            <person name="Kuo A."/>
            <person name="Kusch H."/>
            <person name="LaButti K."/>
            <person name="Lagendijk E.L."/>
            <person name="Lapidus A."/>
            <person name="Levasseur A."/>
            <person name="Lindquist E."/>
            <person name="Lipzen A."/>
            <person name="Logrieco A.F."/>
            <person name="MacCabe A."/>
            <person name="Maekelae M.R."/>
            <person name="Malavazi I."/>
            <person name="Melin P."/>
            <person name="Meyer V."/>
            <person name="Mielnichuk N."/>
            <person name="Miskei M."/>
            <person name="Molnar A.P."/>
            <person name="Mule G."/>
            <person name="Ngan C.Y."/>
            <person name="Orejas M."/>
            <person name="Orosz E."/>
            <person name="Ouedraogo J.P."/>
            <person name="Overkamp K.M."/>
            <person name="Park H.-S."/>
            <person name="Perrone G."/>
            <person name="Piumi F."/>
            <person name="Punt P.J."/>
            <person name="Ram A.F."/>
            <person name="Ramon A."/>
            <person name="Rauscher S."/>
            <person name="Record E."/>
            <person name="Riano-Pachon D.M."/>
            <person name="Robert V."/>
            <person name="Roehrig J."/>
            <person name="Ruller R."/>
            <person name="Salamov A."/>
            <person name="Salih N.S."/>
            <person name="Samson R.A."/>
            <person name="Sandor E."/>
            <person name="Sanguinetti M."/>
            <person name="Schuetze T."/>
            <person name="Sepcic K."/>
            <person name="Shelest E."/>
            <person name="Sherlock G."/>
            <person name="Sophianopoulou V."/>
            <person name="Squina F.M."/>
            <person name="Sun H."/>
            <person name="Susca A."/>
            <person name="Todd R.B."/>
            <person name="Tsang A."/>
            <person name="Unkles S.E."/>
            <person name="van de Wiele N."/>
            <person name="van Rossen-Uffink D."/>
            <person name="Oliveira J.V."/>
            <person name="Vesth T.C."/>
            <person name="Visser J."/>
            <person name="Yu J.-H."/>
            <person name="Zhou M."/>
            <person name="Andersen M.R."/>
            <person name="Archer D.B."/>
            <person name="Baker S.E."/>
            <person name="Benoit I."/>
            <person name="Brakhage A.A."/>
            <person name="Braus G.H."/>
            <person name="Fischer R."/>
            <person name="Frisvad J.C."/>
            <person name="Goldman G.H."/>
            <person name="Houbraken J."/>
            <person name="Oakley B."/>
            <person name="Pocsi I."/>
            <person name="Scazzocchio C."/>
            <person name="Seiboth B."/>
            <person name="vanKuyk P.A."/>
            <person name="Wortman J."/>
            <person name="Dyer P.S."/>
            <person name="Grigoriev I.V."/>
        </authorList>
    </citation>
    <scope>NUCLEOTIDE SEQUENCE [LARGE SCALE GENOMIC DNA]</scope>
    <source>
        <strain evidence="7">CBS 583.65</strain>
    </source>
</reference>
<dbReference type="FunFam" id="3.30.1360.40:FF:000020">
    <property type="entry name" value="Similar to ribosome recycling factor"/>
    <property type="match status" value="1"/>
</dbReference>